<sequence length="366" mass="40567">MGNGFQAADAVRPPSETAADEEKHALANQWTQRGISLLSSPVSSDLIEALGCFDEAIHLRQGLLLEVNPWYRWGLTAGWMNRADVLSRLGRAQEALAAYGRALEHLQKLPLEMEPAFRWRLGLAWMNRALTLHDLGPAHDEAALASLDTSIEVLSHPALTTPRDLGTLGCAWMNRAALLMQTQPVRPAEALEAALKALPSLVPLERSDLVAADAALKARHRSCQAIAMLLETPPVPVDKADDWIMTATDHVEEGLALAEHWQGRADFTEITLQLFRFGCRIYLAFQPHFLGEFMLDVLRPRPDRVISRDFHIAAEEAIQHAAEILRQRGPTDLGLRRVDDLLLVLEGLEAAAQQIRTWRPAETTPA</sequence>
<comment type="caution">
    <text evidence="2">The sequence shown here is derived from an EMBL/GenBank/DDBJ whole genome shotgun (WGS) entry which is preliminary data.</text>
</comment>
<dbReference type="EMBL" id="BKAG01000077">
    <property type="protein sequence ID" value="GEP46211.1"/>
    <property type="molecule type" value="Genomic_DNA"/>
</dbReference>
<feature type="region of interest" description="Disordered" evidence="1">
    <location>
        <begin position="1"/>
        <end position="21"/>
    </location>
</feature>
<dbReference type="AlphaFoldDB" id="A0A512MIS6"/>
<gene>
    <name evidence="2" type="ORF">BGE01nite_55020</name>
</gene>
<keyword evidence="3" id="KW-1185">Reference proteome</keyword>
<evidence type="ECO:0008006" key="4">
    <source>
        <dbReference type="Google" id="ProtNLM"/>
    </source>
</evidence>
<dbReference type="SUPFAM" id="SSF48452">
    <property type="entry name" value="TPR-like"/>
    <property type="match status" value="1"/>
</dbReference>
<dbReference type="Proteomes" id="UP000321577">
    <property type="component" value="Unassembled WGS sequence"/>
</dbReference>
<dbReference type="RefSeq" id="WP_146855872.1">
    <property type="nucleotide sequence ID" value="NZ_BKAG01000077.1"/>
</dbReference>
<dbReference type="OrthoDB" id="188839at2"/>
<proteinExistence type="predicted"/>
<protein>
    <recommendedName>
        <fullName evidence="4">Tetratricopeptide repeat protein</fullName>
    </recommendedName>
</protein>
<name>A0A512MIS6_9BACT</name>
<evidence type="ECO:0000313" key="3">
    <source>
        <dbReference type="Proteomes" id="UP000321577"/>
    </source>
</evidence>
<evidence type="ECO:0000256" key="1">
    <source>
        <dbReference type="SAM" id="MobiDB-lite"/>
    </source>
</evidence>
<dbReference type="Gene3D" id="1.25.40.10">
    <property type="entry name" value="Tetratricopeptide repeat domain"/>
    <property type="match status" value="1"/>
</dbReference>
<organism evidence="2 3">
    <name type="scientific">Brevifollis gellanilyticus</name>
    <dbReference type="NCBI Taxonomy" id="748831"/>
    <lineage>
        <taxon>Bacteria</taxon>
        <taxon>Pseudomonadati</taxon>
        <taxon>Verrucomicrobiota</taxon>
        <taxon>Verrucomicrobiia</taxon>
        <taxon>Verrucomicrobiales</taxon>
        <taxon>Verrucomicrobiaceae</taxon>
    </lineage>
</organism>
<dbReference type="InterPro" id="IPR011990">
    <property type="entry name" value="TPR-like_helical_dom_sf"/>
</dbReference>
<evidence type="ECO:0000313" key="2">
    <source>
        <dbReference type="EMBL" id="GEP46211.1"/>
    </source>
</evidence>
<reference evidence="2 3" key="1">
    <citation type="submission" date="2019-07" db="EMBL/GenBank/DDBJ databases">
        <title>Whole genome shotgun sequence of Brevifollis gellanilyticus NBRC 108608.</title>
        <authorList>
            <person name="Hosoyama A."/>
            <person name="Uohara A."/>
            <person name="Ohji S."/>
            <person name="Ichikawa N."/>
        </authorList>
    </citation>
    <scope>NUCLEOTIDE SEQUENCE [LARGE SCALE GENOMIC DNA]</scope>
    <source>
        <strain evidence="2 3">NBRC 108608</strain>
    </source>
</reference>
<accession>A0A512MIS6</accession>